<organism evidence="1 2">
    <name type="scientific">Neoaquamicrobium sediminum</name>
    <dbReference type="NCBI Taxonomy" id="1849104"/>
    <lineage>
        <taxon>Bacteria</taxon>
        <taxon>Pseudomonadati</taxon>
        <taxon>Pseudomonadota</taxon>
        <taxon>Alphaproteobacteria</taxon>
        <taxon>Hyphomicrobiales</taxon>
        <taxon>Phyllobacteriaceae</taxon>
        <taxon>Neoaquamicrobium</taxon>
    </lineage>
</organism>
<dbReference type="Proteomes" id="UP001559025">
    <property type="component" value="Unassembled WGS sequence"/>
</dbReference>
<proteinExistence type="predicted"/>
<name>A0ABV3WZP4_9HYPH</name>
<reference evidence="1 2" key="1">
    <citation type="submission" date="2024-01" db="EMBL/GenBank/DDBJ databases">
        <title>New evidence supports the origin of RcGTA from prophage.</title>
        <authorList>
            <person name="Xu Y."/>
            <person name="Liu B."/>
            <person name="Chen F."/>
        </authorList>
    </citation>
    <scope>NUCLEOTIDE SEQUENCE [LARGE SCALE GENOMIC DNA]</scope>
    <source>
        <strain evidence="1 2">CBW1107-2</strain>
    </source>
</reference>
<dbReference type="RefSeq" id="WP_368804509.1">
    <property type="nucleotide sequence ID" value="NZ_JAZHFV010000006.1"/>
</dbReference>
<evidence type="ECO:0000313" key="1">
    <source>
        <dbReference type="EMBL" id="MEX4009628.1"/>
    </source>
</evidence>
<dbReference type="EMBL" id="JAZHFV010000006">
    <property type="protein sequence ID" value="MEX4009628.1"/>
    <property type="molecule type" value="Genomic_DNA"/>
</dbReference>
<gene>
    <name evidence="1" type="ORF">V1479_20125</name>
</gene>
<sequence length="260" mass="28432">MALDDLQQINRWHILFDELCVRAGFHDAASLAARYCEVAGNGARKEHDTTLRNLNNWRSGRHIPRLRSLRILEQVLGVRDDPALLEHWTALYRQANETGEDSPADVTHSAKGGALASVAARWASSLPDLRTIAGAVVVFGLGIAMGNVWASGWRPWGGPADNAPVVRYNPEVFMTVGQSKVIHAERGDCGELPRDWPDVVADLPGPALGTFSDGGLARRNSIFCKGMTPARAIVFNAERVGVEEFRIQGDHLKVTIRPAE</sequence>
<keyword evidence="2" id="KW-1185">Reference proteome</keyword>
<evidence type="ECO:0000313" key="2">
    <source>
        <dbReference type="Proteomes" id="UP001559025"/>
    </source>
</evidence>
<comment type="caution">
    <text evidence="1">The sequence shown here is derived from an EMBL/GenBank/DDBJ whole genome shotgun (WGS) entry which is preliminary data.</text>
</comment>
<protein>
    <submittedName>
        <fullName evidence="1">Uncharacterized protein</fullName>
    </submittedName>
</protein>
<accession>A0ABV3WZP4</accession>